<feature type="region of interest" description="Disordered" evidence="8">
    <location>
        <begin position="1"/>
        <end position="39"/>
    </location>
</feature>
<evidence type="ECO:0000256" key="6">
    <source>
        <dbReference type="ARBA" id="ARBA00023180"/>
    </source>
</evidence>
<feature type="domain" description="Vacuolar sorting receptor thioredoxin-like" evidence="9">
    <location>
        <begin position="69"/>
        <end position="123"/>
    </location>
</feature>
<keyword evidence="6" id="KW-0325">Glycoprotein</keyword>
<keyword evidence="3" id="KW-0677">Repeat</keyword>
<evidence type="ECO:0000256" key="1">
    <source>
        <dbReference type="ARBA" id="ARBA00022692"/>
    </source>
</evidence>
<dbReference type="GO" id="GO:0012505">
    <property type="term" value="C:endomembrane system"/>
    <property type="evidence" value="ECO:0007669"/>
    <property type="project" value="UniProtKB-SubCell"/>
</dbReference>
<gene>
    <name evidence="10" type="ORF">STAS_34223</name>
</gene>
<evidence type="ECO:0000256" key="7">
    <source>
        <dbReference type="ARBA" id="ARBA00046288"/>
    </source>
</evidence>
<proteinExistence type="predicted"/>
<feature type="compositionally biased region" description="Basic and acidic residues" evidence="8">
    <location>
        <begin position="9"/>
        <end position="21"/>
    </location>
</feature>
<evidence type="ECO:0000259" key="9">
    <source>
        <dbReference type="Pfam" id="PF25011"/>
    </source>
</evidence>
<feature type="region of interest" description="Disordered" evidence="8">
    <location>
        <begin position="54"/>
        <end position="83"/>
    </location>
</feature>
<comment type="subcellular location">
    <subcellularLocation>
        <location evidence="7">Endomembrane system</location>
        <topology evidence="7">Single-pass type I membrane protein</topology>
    </subcellularLocation>
</comment>
<protein>
    <submittedName>
        <fullName evidence="10">Vacuolar-sorting receptor</fullName>
    </submittedName>
</protein>
<dbReference type="InterPro" id="IPR056858">
    <property type="entry name" value="VSR_TRX"/>
</dbReference>
<dbReference type="AlphaFoldDB" id="A0A5A7RH81"/>
<dbReference type="Proteomes" id="UP000325081">
    <property type="component" value="Unassembled WGS sequence"/>
</dbReference>
<reference evidence="11" key="1">
    <citation type="journal article" date="2019" name="Curr. Biol.">
        <title>Genome Sequence of Striga asiatica Provides Insight into the Evolution of Plant Parasitism.</title>
        <authorList>
            <person name="Yoshida S."/>
            <person name="Kim S."/>
            <person name="Wafula E.K."/>
            <person name="Tanskanen J."/>
            <person name="Kim Y.M."/>
            <person name="Honaas L."/>
            <person name="Yang Z."/>
            <person name="Spallek T."/>
            <person name="Conn C.E."/>
            <person name="Ichihashi Y."/>
            <person name="Cheong K."/>
            <person name="Cui S."/>
            <person name="Der J.P."/>
            <person name="Gundlach H."/>
            <person name="Jiao Y."/>
            <person name="Hori C."/>
            <person name="Ishida J.K."/>
            <person name="Kasahara H."/>
            <person name="Kiba T."/>
            <person name="Kim M.S."/>
            <person name="Koo N."/>
            <person name="Laohavisit A."/>
            <person name="Lee Y.H."/>
            <person name="Lumba S."/>
            <person name="McCourt P."/>
            <person name="Mortimer J.C."/>
            <person name="Mutuku J.M."/>
            <person name="Nomura T."/>
            <person name="Sasaki-Sekimoto Y."/>
            <person name="Seto Y."/>
            <person name="Wang Y."/>
            <person name="Wakatake T."/>
            <person name="Sakakibara H."/>
            <person name="Demura T."/>
            <person name="Yamaguchi S."/>
            <person name="Yoneyama K."/>
            <person name="Manabe R.I."/>
            <person name="Nelson D.C."/>
            <person name="Schulman A.H."/>
            <person name="Timko M.P."/>
            <person name="dePamphilis C.W."/>
            <person name="Choi D."/>
            <person name="Shirasu K."/>
        </authorList>
    </citation>
    <scope>NUCLEOTIDE SEQUENCE [LARGE SCALE GENOMIC DNA]</scope>
    <source>
        <strain evidence="11">cv. UVA1</strain>
    </source>
</reference>
<organism evidence="10 11">
    <name type="scientific">Striga asiatica</name>
    <name type="common">Asiatic witchweed</name>
    <name type="synonym">Buchnera asiatica</name>
    <dbReference type="NCBI Taxonomy" id="4170"/>
    <lineage>
        <taxon>Eukaryota</taxon>
        <taxon>Viridiplantae</taxon>
        <taxon>Streptophyta</taxon>
        <taxon>Embryophyta</taxon>
        <taxon>Tracheophyta</taxon>
        <taxon>Spermatophyta</taxon>
        <taxon>Magnoliopsida</taxon>
        <taxon>eudicotyledons</taxon>
        <taxon>Gunneridae</taxon>
        <taxon>Pentapetalae</taxon>
        <taxon>asterids</taxon>
        <taxon>lamiids</taxon>
        <taxon>Lamiales</taxon>
        <taxon>Orobanchaceae</taxon>
        <taxon>Buchnereae</taxon>
        <taxon>Striga</taxon>
    </lineage>
</organism>
<dbReference type="OrthoDB" id="10045365at2759"/>
<evidence type="ECO:0000256" key="8">
    <source>
        <dbReference type="SAM" id="MobiDB-lite"/>
    </source>
</evidence>
<evidence type="ECO:0000313" key="10">
    <source>
        <dbReference type="EMBL" id="GER56491.1"/>
    </source>
</evidence>
<keyword evidence="11" id="KW-1185">Reference proteome</keyword>
<accession>A0A5A7RH81</accession>
<keyword evidence="5" id="KW-0472">Membrane</keyword>
<evidence type="ECO:0000313" key="11">
    <source>
        <dbReference type="Proteomes" id="UP000325081"/>
    </source>
</evidence>
<comment type="caution">
    <text evidence="10">The sequence shown here is derived from an EMBL/GenBank/DDBJ whole genome shotgun (WGS) entry which is preliminary data.</text>
</comment>
<name>A0A5A7RH81_STRAF</name>
<evidence type="ECO:0000256" key="2">
    <source>
        <dbReference type="ARBA" id="ARBA00022729"/>
    </source>
</evidence>
<keyword evidence="2" id="KW-0732">Signal</keyword>
<evidence type="ECO:0000256" key="5">
    <source>
        <dbReference type="ARBA" id="ARBA00023136"/>
    </source>
</evidence>
<evidence type="ECO:0000256" key="3">
    <source>
        <dbReference type="ARBA" id="ARBA00022737"/>
    </source>
</evidence>
<dbReference type="PANTHER" id="PTHR22702">
    <property type="entry name" value="PROTEASE-ASSOCIATED DOMAIN-CONTAINING PROTEIN"/>
    <property type="match status" value="1"/>
</dbReference>
<keyword evidence="4" id="KW-1133">Transmembrane helix</keyword>
<keyword evidence="1" id="KW-0812">Transmembrane</keyword>
<sequence length="126" mass="13841">MEGEDDEGPGEKVPDSEERVQENAAVRPTAQPSHAGDLCDVMEPDGIIGVSFSSCGEGQRSHNPIPRGYCSPDPEEDFSSGYDGKDVVLENLRQLCVFRETKEDMGVIKCPMKEKKYNAECAEGWT</sequence>
<evidence type="ECO:0000256" key="4">
    <source>
        <dbReference type="ARBA" id="ARBA00022989"/>
    </source>
</evidence>
<dbReference type="EMBL" id="BKCP01012736">
    <property type="protein sequence ID" value="GER56491.1"/>
    <property type="molecule type" value="Genomic_DNA"/>
</dbReference>
<dbReference type="PANTHER" id="PTHR22702:SF1">
    <property type="entry name" value="PROTEASE-ASSOCIATED DOMAIN-CONTAINING PROTEIN 1"/>
    <property type="match status" value="1"/>
</dbReference>
<keyword evidence="10" id="KW-0675">Receptor</keyword>
<dbReference type="Pfam" id="PF25011">
    <property type="entry name" value="VSR_TRX"/>
    <property type="match status" value="1"/>
</dbReference>